<gene>
    <name evidence="1" type="ORF">CITCOLO1_LOCUS15994</name>
</gene>
<keyword evidence="2" id="KW-1185">Reference proteome</keyword>
<accession>A0ABP0YWA0</accession>
<protein>
    <submittedName>
        <fullName evidence="1">Uncharacterized protein</fullName>
    </submittedName>
</protein>
<feature type="non-terminal residue" evidence="1">
    <location>
        <position position="142"/>
    </location>
</feature>
<reference evidence="1 2" key="1">
    <citation type="submission" date="2024-03" db="EMBL/GenBank/DDBJ databases">
        <authorList>
            <person name="Gkanogiannis A."/>
            <person name="Becerra Lopez-Lavalle L."/>
        </authorList>
    </citation>
    <scope>NUCLEOTIDE SEQUENCE [LARGE SCALE GENOMIC DNA]</scope>
</reference>
<proteinExistence type="predicted"/>
<organism evidence="1 2">
    <name type="scientific">Citrullus colocynthis</name>
    <name type="common">colocynth</name>
    <dbReference type="NCBI Taxonomy" id="252529"/>
    <lineage>
        <taxon>Eukaryota</taxon>
        <taxon>Viridiplantae</taxon>
        <taxon>Streptophyta</taxon>
        <taxon>Embryophyta</taxon>
        <taxon>Tracheophyta</taxon>
        <taxon>Spermatophyta</taxon>
        <taxon>Magnoliopsida</taxon>
        <taxon>eudicotyledons</taxon>
        <taxon>Gunneridae</taxon>
        <taxon>Pentapetalae</taxon>
        <taxon>rosids</taxon>
        <taxon>fabids</taxon>
        <taxon>Cucurbitales</taxon>
        <taxon>Cucurbitaceae</taxon>
        <taxon>Benincaseae</taxon>
        <taxon>Citrullus</taxon>
    </lineage>
</organism>
<sequence>NFPSLLQSHCRRRENGDPPPLAGRRLPHGSAPPFTDRRSGCAHSDAASLSFCFRICSDLGHGWQIGFSVTGLTMIIQCASGCICCISRNCEEFGSIYKVEYPFPRCRDEIRIIALKTVPVLSLKYEYWKAKMKVGISKLYQI</sequence>
<dbReference type="Proteomes" id="UP001642487">
    <property type="component" value="Chromosome 6"/>
</dbReference>
<dbReference type="EMBL" id="OZ021740">
    <property type="protein sequence ID" value="CAK9323786.1"/>
    <property type="molecule type" value="Genomic_DNA"/>
</dbReference>
<evidence type="ECO:0000313" key="2">
    <source>
        <dbReference type="Proteomes" id="UP001642487"/>
    </source>
</evidence>
<name>A0ABP0YWA0_9ROSI</name>
<evidence type="ECO:0000313" key="1">
    <source>
        <dbReference type="EMBL" id="CAK9323786.1"/>
    </source>
</evidence>